<keyword evidence="4 5" id="KW-0472">Membrane</keyword>
<evidence type="ECO:0000313" key="8">
    <source>
        <dbReference type="Proteomes" id="UP000244064"/>
    </source>
</evidence>
<evidence type="ECO:0000256" key="3">
    <source>
        <dbReference type="ARBA" id="ARBA00022989"/>
    </source>
</evidence>
<feature type="transmembrane region" description="Helical" evidence="5">
    <location>
        <begin position="56"/>
        <end position="77"/>
    </location>
</feature>
<feature type="transmembrane region" description="Helical" evidence="5">
    <location>
        <begin position="25"/>
        <end position="44"/>
    </location>
</feature>
<keyword evidence="3 5" id="KW-1133">Transmembrane helix</keyword>
<dbReference type="Pfam" id="PF02656">
    <property type="entry name" value="DUF202"/>
    <property type="match status" value="1"/>
</dbReference>
<feature type="transmembrane region" description="Helical" evidence="5">
    <location>
        <begin position="102"/>
        <end position="120"/>
    </location>
</feature>
<accession>A0A2T5P9T0</accession>
<proteinExistence type="predicted"/>
<dbReference type="AlphaFoldDB" id="A0A2T5P9T0"/>
<comment type="caution">
    <text evidence="7">The sequence shown here is derived from an EMBL/GenBank/DDBJ whole genome shotgun (WGS) entry which is preliminary data.</text>
</comment>
<dbReference type="GO" id="GO:0012505">
    <property type="term" value="C:endomembrane system"/>
    <property type="evidence" value="ECO:0007669"/>
    <property type="project" value="UniProtKB-SubCell"/>
</dbReference>
<sequence length="121" mass="13467">MSELNDPRVFFAAERTLLAWNRTSLALIAFGFLVERSALLLRLLRPDAVSAFEHQAQLWAGVAFLLLGAWTALWSSLQYRRVVKTLKPIEIPEGYSVSSGPFANFVVALLGLLLAGYLFLL</sequence>
<dbReference type="EMBL" id="QASN01000017">
    <property type="protein sequence ID" value="PTU74503.1"/>
    <property type="molecule type" value="Genomic_DNA"/>
</dbReference>
<reference evidence="7 8" key="1">
    <citation type="submission" date="2018-04" db="EMBL/GenBank/DDBJ databases">
        <title>Pseudomonas sp. nov., isolated from mangrove soil.</title>
        <authorList>
            <person name="Chen C."/>
        </authorList>
    </citation>
    <scope>NUCLEOTIDE SEQUENCE [LARGE SCALE GENOMIC DNA]</scope>
    <source>
        <strain evidence="7 8">TC-11</strain>
    </source>
</reference>
<evidence type="ECO:0000259" key="6">
    <source>
        <dbReference type="Pfam" id="PF02656"/>
    </source>
</evidence>
<keyword evidence="8" id="KW-1185">Reference proteome</keyword>
<keyword evidence="2 5" id="KW-0812">Transmembrane</keyword>
<dbReference type="Proteomes" id="UP000244064">
    <property type="component" value="Unassembled WGS sequence"/>
</dbReference>
<evidence type="ECO:0000256" key="1">
    <source>
        <dbReference type="ARBA" id="ARBA00004127"/>
    </source>
</evidence>
<evidence type="ECO:0000256" key="4">
    <source>
        <dbReference type="ARBA" id="ARBA00023136"/>
    </source>
</evidence>
<evidence type="ECO:0000313" key="7">
    <source>
        <dbReference type="EMBL" id="PTU74503.1"/>
    </source>
</evidence>
<evidence type="ECO:0000256" key="2">
    <source>
        <dbReference type="ARBA" id="ARBA00022692"/>
    </source>
</evidence>
<evidence type="ECO:0000256" key="5">
    <source>
        <dbReference type="SAM" id="Phobius"/>
    </source>
</evidence>
<organism evidence="7 8">
    <name type="scientific">Pseudomonas mangrovi</name>
    <dbReference type="NCBI Taxonomy" id="2161748"/>
    <lineage>
        <taxon>Bacteria</taxon>
        <taxon>Pseudomonadati</taxon>
        <taxon>Pseudomonadota</taxon>
        <taxon>Gammaproteobacteria</taxon>
        <taxon>Pseudomonadales</taxon>
        <taxon>Pseudomonadaceae</taxon>
        <taxon>Pseudomonas</taxon>
    </lineage>
</organism>
<feature type="domain" description="DUF202" evidence="6">
    <location>
        <begin position="8"/>
        <end position="84"/>
    </location>
</feature>
<dbReference type="OrthoDB" id="582337at2"/>
<protein>
    <recommendedName>
        <fullName evidence="6">DUF202 domain-containing protein</fullName>
    </recommendedName>
</protein>
<comment type="subcellular location">
    <subcellularLocation>
        <location evidence="1">Endomembrane system</location>
        <topology evidence="1">Multi-pass membrane protein</topology>
    </subcellularLocation>
</comment>
<name>A0A2T5P9T0_9PSED</name>
<gene>
    <name evidence="7" type="ORF">DBO85_10470</name>
</gene>
<dbReference type="InterPro" id="IPR003807">
    <property type="entry name" value="DUF202"/>
</dbReference>
<dbReference type="RefSeq" id="WP_108107198.1">
    <property type="nucleotide sequence ID" value="NZ_QASN01000017.1"/>
</dbReference>